<name>A0ABW0AV13_9ACTN</name>
<reference evidence="3" key="1">
    <citation type="journal article" date="2019" name="Int. J. Syst. Evol. Microbiol.">
        <title>The Global Catalogue of Microorganisms (GCM) 10K type strain sequencing project: providing services to taxonomists for standard genome sequencing and annotation.</title>
        <authorList>
            <consortium name="The Broad Institute Genomics Platform"/>
            <consortium name="The Broad Institute Genome Sequencing Center for Infectious Disease"/>
            <person name="Wu L."/>
            <person name="Ma J."/>
        </authorList>
    </citation>
    <scope>NUCLEOTIDE SEQUENCE [LARGE SCALE GENOMIC DNA]</scope>
    <source>
        <strain evidence="3">PCU 266</strain>
    </source>
</reference>
<evidence type="ECO:0000259" key="1">
    <source>
        <dbReference type="SMART" id="SM00974"/>
    </source>
</evidence>
<organism evidence="2 3">
    <name type="scientific">Streptomyces amakusaensis</name>
    <dbReference type="NCBI Taxonomy" id="67271"/>
    <lineage>
        <taxon>Bacteria</taxon>
        <taxon>Bacillati</taxon>
        <taxon>Actinomycetota</taxon>
        <taxon>Actinomycetes</taxon>
        <taxon>Kitasatosporales</taxon>
        <taxon>Streptomycetaceae</taxon>
        <taxon>Streptomyces</taxon>
    </lineage>
</organism>
<dbReference type="SMART" id="SM00974">
    <property type="entry name" value="T5orf172"/>
    <property type="match status" value="1"/>
</dbReference>
<evidence type="ECO:0000313" key="3">
    <source>
        <dbReference type="Proteomes" id="UP001596160"/>
    </source>
</evidence>
<dbReference type="InterPro" id="IPR018306">
    <property type="entry name" value="Phage_T5_Orf172_DNA-bd"/>
</dbReference>
<dbReference type="Proteomes" id="UP001596160">
    <property type="component" value="Unassembled WGS sequence"/>
</dbReference>
<gene>
    <name evidence="2" type="ORF">ACFPRH_35245</name>
</gene>
<sequence length="205" mass="22366">MENRSGRLGCDLWQPRLSEAVREETEVSSRYATEAELEVLGYRGPVVVMQIVRTEFRADGTPIGKTLTIQGGGTPIVRRLNPEDVEDEEADSALSSPMPPAARGPVRTVRTYLVGMEGSPLTKIGQTAGTLKSRMAQLQTGQPARLVPLLDVEGDFESVLHERFAGRRVRGEWFDLTSLGDPVAVVIDALAELGLGIRCKERPTP</sequence>
<dbReference type="Pfam" id="PF13455">
    <property type="entry name" value="MUG113"/>
    <property type="match status" value="1"/>
</dbReference>
<accession>A0ABW0AV13</accession>
<feature type="domain" description="Bacteriophage T5 Orf172 DNA-binding" evidence="1">
    <location>
        <begin position="116"/>
        <end position="189"/>
    </location>
</feature>
<comment type="caution">
    <text evidence="2">The sequence shown here is derived from an EMBL/GenBank/DDBJ whole genome shotgun (WGS) entry which is preliminary data.</text>
</comment>
<keyword evidence="3" id="KW-1185">Reference proteome</keyword>
<protein>
    <submittedName>
        <fullName evidence="2">GIY-YIG nuclease family protein</fullName>
    </submittedName>
</protein>
<dbReference type="RefSeq" id="WP_344486690.1">
    <property type="nucleotide sequence ID" value="NZ_BAAASB010000044.1"/>
</dbReference>
<evidence type="ECO:0000313" key="2">
    <source>
        <dbReference type="EMBL" id="MFC5156981.1"/>
    </source>
</evidence>
<proteinExistence type="predicted"/>
<dbReference type="EMBL" id="JBHSKP010000055">
    <property type="protein sequence ID" value="MFC5156981.1"/>
    <property type="molecule type" value="Genomic_DNA"/>
</dbReference>